<feature type="chain" id="PRO_5004548941" description="Thaumatin-like protein" evidence="5">
    <location>
        <begin position="19"/>
        <end position="221"/>
    </location>
</feature>
<keyword evidence="2 5" id="KW-0732">Signal</keyword>
<evidence type="ECO:0000256" key="1">
    <source>
        <dbReference type="ARBA" id="ARBA00010607"/>
    </source>
</evidence>
<evidence type="ECO:0000256" key="3">
    <source>
        <dbReference type="ARBA" id="ARBA00023157"/>
    </source>
</evidence>
<dbReference type="Pfam" id="PF00314">
    <property type="entry name" value="Thaumatin"/>
    <property type="match status" value="1"/>
</dbReference>
<keyword evidence="3 4" id="KW-1015">Disulfide bond</keyword>
<dbReference type="SMART" id="SM00205">
    <property type="entry name" value="THN"/>
    <property type="match status" value="1"/>
</dbReference>
<evidence type="ECO:0000256" key="2">
    <source>
        <dbReference type="ARBA" id="ARBA00022729"/>
    </source>
</evidence>
<dbReference type="FunFam" id="2.60.110.10:FF:000003">
    <property type="entry name" value="Thaumatin I"/>
    <property type="match status" value="1"/>
</dbReference>
<organism evidence="6 7">
    <name type="scientific">Genlisea aurea</name>
    <dbReference type="NCBI Taxonomy" id="192259"/>
    <lineage>
        <taxon>Eukaryota</taxon>
        <taxon>Viridiplantae</taxon>
        <taxon>Streptophyta</taxon>
        <taxon>Embryophyta</taxon>
        <taxon>Tracheophyta</taxon>
        <taxon>Spermatophyta</taxon>
        <taxon>Magnoliopsida</taxon>
        <taxon>eudicotyledons</taxon>
        <taxon>Gunneridae</taxon>
        <taxon>Pentapetalae</taxon>
        <taxon>asterids</taxon>
        <taxon>lamiids</taxon>
        <taxon>Lamiales</taxon>
        <taxon>Lentibulariaceae</taxon>
        <taxon>Genlisea</taxon>
    </lineage>
</organism>
<feature type="signal peptide" evidence="5">
    <location>
        <begin position="1"/>
        <end position="18"/>
    </location>
</feature>
<feature type="disulfide bond" evidence="4">
    <location>
        <begin position="149"/>
        <end position="159"/>
    </location>
</feature>
<keyword evidence="7" id="KW-1185">Reference proteome</keyword>
<dbReference type="Proteomes" id="UP000015453">
    <property type="component" value="Unassembled WGS sequence"/>
</dbReference>
<dbReference type="Gene3D" id="2.60.110.10">
    <property type="entry name" value="Thaumatin"/>
    <property type="match status" value="1"/>
</dbReference>
<dbReference type="InterPro" id="IPR001938">
    <property type="entry name" value="Thaumatin"/>
</dbReference>
<dbReference type="SUPFAM" id="SSF49870">
    <property type="entry name" value="Osmotin, thaumatin-like protein"/>
    <property type="match status" value="1"/>
</dbReference>
<dbReference type="PRINTS" id="PR00347">
    <property type="entry name" value="THAUMATIN"/>
</dbReference>
<feature type="disulfide bond" evidence="4">
    <location>
        <begin position="163"/>
        <end position="172"/>
    </location>
</feature>
<gene>
    <name evidence="6" type="ORF">M569_11833</name>
</gene>
<feature type="disulfide bond" evidence="4">
    <location>
        <begin position="27"/>
        <end position="220"/>
    </location>
</feature>
<dbReference type="OrthoDB" id="430315at2759"/>
<dbReference type="PROSITE" id="PS51367">
    <property type="entry name" value="THAUMATIN_2"/>
    <property type="match status" value="1"/>
</dbReference>
<evidence type="ECO:0000256" key="5">
    <source>
        <dbReference type="SAM" id="SignalP"/>
    </source>
</evidence>
<name>S8C862_9LAMI</name>
<feature type="disulfide bond" evidence="4">
    <location>
        <begin position="173"/>
        <end position="179"/>
    </location>
</feature>
<proteinExistence type="inferred from homology"/>
<dbReference type="AlphaFoldDB" id="S8C862"/>
<sequence>ATFLTILLLFLLPAIAVANVFTIRNNCPYTVWAAALPGGGRRLDPSQVWRLGFTQGPMTARIWARTNCNFDANGNGRCLTGDCNGKLQCQSNGSPPQTLAEYGLNDFALQDFYKISLMEGFNVPIMMTPTSNGCRRPVGCSAGDMNGQCPAQLRTAGGCNNPCTVFKTASFCCTSGPTCGPTNMSRFFKARCRDAFTFPMDDPTSTFTCPMGTNYNIVFCP</sequence>
<dbReference type="InterPro" id="IPR017949">
    <property type="entry name" value="Thaumatin_CS"/>
</dbReference>
<feature type="disulfide bond" evidence="4">
    <location>
        <begin position="68"/>
        <end position="78"/>
    </location>
</feature>
<protein>
    <recommendedName>
        <fullName evidence="8">Thaumatin-like protein</fullName>
    </recommendedName>
</protein>
<evidence type="ECO:0000313" key="6">
    <source>
        <dbReference type="EMBL" id="EPS62955.1"/>
    </source>
</evidence>
<feature type="disulfide bond" evidence="4">
    <location>
        <begin position="140"/>
        <end position="192"/>
    </location>
</feature>
<feature type="disulfide bond" evidence="4">
    <location>
        <begin position="83"/>
        <end position="89"/>
    </location>
</feature>
<comment type="similarity">
    <text evidence="1">Belongs to the thaumatin family.</text>
</comment>
<feature type="non-terminal residue" evidence="6">
    <location>
        <position position="1"/>
    </location>
</feature>
<evidence type="ECO:0000256" key="4">
    <source>
        <dbReference type="PIRSR" id="PIRSR002703-1"/>
    </source>
</evidence>
<evidence type="ECO:0000313" key="7">
    <source>
        <dbReference type="Proteomes" id="UP000015453"/>
    </source>
</evidence>
<reference evidence="6 7" key="1">
    <citation type="journal article" date="2013" name="BMC Genomics">
        <title>The miniature genome of a carnivorous plant Genlisea aurea contains a low number of genes and short non-coding sequences.</title>
        <authorList>
            <person name="Leushkin E.V."/>
            <person name="Sutormin R.A."/>
            <person name="Nabieva E.R."/>
            <person name="Penin A.A."/>
            <person name="Kondrashov A.S."/>
            <person name="Logacheva M.D."/>
        </authorList>
    </citation>
    <scope>NUCLEOTIDE SEQUENCE [LARGE SCALE GENOMIC DNA]</scope>
</reference>
<accession>S8C862</accession>
<dbReference type="PANTHER" id="PTHR31048">
    <property type="entry name" value="OS03G0233200 PROTEIN"/>
    <property type="match status" value="1"/>
</dbReference>
<dbReference type="InterPro" id="IPR037176">
    <property type="entry name" value="Osmotin/thaumatin-like_sf"/>
</dbReference>
<dbReference type="PIRSF" id="PIRSF002703">
    <property type="entry name" value="Thaumatin"/>
    <property type="match status" value="1"/>
</dbReference>
<evidence type="ECO:0008006" key="8">
    <source>
        <dbReference type="Google" id="ProtNLM"/>
    </source>
</evidence>
<dbReference type="PROSITE" id="PS00316">
    <property type="entry name" value="THAUMATIN_1"/>
    <property type="match status" value="1"/>
</dbReference>
<dbReference type="EMBL" id="AUSU01005788">
    <property type="protein sequence ID" value="EPS62955.1"/>
    <property type="molecule type" value="Genomic_DNA"/>
</dbReference>
<comment type="caution">
    <text evidence="6">The sequence shown here is derived from an EMBL/GenBank/DDBJ whole genome shotgun (WGS) entry which is preliminary data.</text>
</comment>